<gene>
    <name evidence="1" type="ORF">ACFY8O_16985</name>
</gene>
<dbReference type="Proteomes" id="UP001602322">
    <property type="component" value="Unassembled WGS sequence"/>
</dbReference>
<dbReference type="RefSeq" id="WP_387902952.1">
    <property type="nucleotide sequence ID" value="NZ_JBIBEG010000004.1"/>
</dbReference>
<evidence type="ECO:0000313" key="1">
    <source>
        <dbReference type="EMBL" id="MFF5897614.1"/>
    </source>
</evidence>
<proteinExistence type="predicted"/>
<keyword evidence="2" id="KW-1185">Reference proteome</keyword>
<evidence type="ECO:0008006" key="3">
    <source>
        <dbReference type="Google" id="ProtNLM"/>
    </source>
</evidence>
<evidence type="ECO:0000313" key="2">
    <source>
        <dbReference type="Proteomes" id="UP001602322"/>
    </source>
</evidence>
<reference evidence="1 2" key="1">
    <citation type="submission" date="2024-10" db="EMBL/GenBank/DDBJ databases">
        <title>The Natural Products Discovery Center: Release of the First 8490 Sequenced Strains for Exploring Actinobacteria Biosynthetic Diversity.</title>
        <authorList>
            <person name="Kalkreuter E."/>
            <person name="Kautsar S.A."/>
            <person name="Yang D."/>
            <person name="Bader C.D."/>
            <person name="Teijaro C.N."/>
            <person name="Fluegel L."/>
            <person name="Davis C.M."/>
            <person name="Simpson J.R."/>
            <person name="Lauterbach L."/>
            <person name="Steele A.D."/>
            <person name="Gui C."/>
            <person name="Meng S."/>
            <person name="Li G."/>
            <person name="Viehrig K."/>
            <person name="Ye F."/>
            <person name="Su P."/>
            <person name="Kiefer A.F."/>
            <person name="Nichols A."/>
            <person name="Cepeda A.J."/>
            <person name="Yan W."/>
            <person name="Fan B."/>
            <person name="Jiang Y."/>
            <person name="Adhikari A."/>
            <person name="Zheng C.-J."/>
            <person name="Schuster L."/>
            <person name="Cowan T.M."/>
            <person name="Smanski M.J."/>
            <person name="Chevrette M.G."/>
            <person name="De Carvalho L.P.S."/>
            <person name="Shen B."/>
        </authorList>
    </citation>
    <scope>NUCLEOTIDE SEQUENCE [LARGE SCALE GENOMIC DNA]</scope>
    <source>
        <strain evidence="1 2">NPDC012540</strain>
    </source>
</reference>
<dbReference type="EMBL" id="JBIBEG010000004">
    <property type="protein sequence ID" value="MFF5897614.1"/>
    <property type="molecule type" value="Genomic_DNA"/>
</dbReference>
<organism evidence="1 2">
    <name type="scientific">Streptomyces argenteolus</name>
    <dbReference type="NCBI Taxonomy" id="67274"/>
    <lineage>
        <taxon>Bacteria</taxon>
        <taxon>Bacillati</taxon>
        <taxon>Actinomycetota</taxon>
        <taxon>Actinomycetes</taxon>
        <taxon>Kitasatosporales</taxon>
        <taxon>Streptomycetaceae</taxon>
        <taxon>Streptomyces</taxon>
    </lineage>
</organism>
<protein>
    <recommendedName>
        <fullName evidence="3">DUF4303 domain-containing protein</fullName>
    </recommendedName>
</protein>
<comment type="caution">
    <text evidence="1">The sequence shown here is derived from an EMBL/GenBank/DDBJ whole genome shotgun (WGS) entry which is preliminary data.</text>
</comment>
<accession>A0ABW6X695</accession>
<sequence>MAFQEHVTRAAVAIVGEFPADDGIYAVTFRIDSVDQDPRFPYVAIGYTTEADAAESATTGADAWEARWSYACFPPTGLEGVRSVGCDPESAEWHRREAETRQFWYEDDDEPDDADERLVTWFYEVCVGAARHLHESGRIIEALGRPVPVILYDMFDPDVMFELTSAANPAELITEFMAEDPMASAS</sequence>
<name>A0ABW6X695_9ACTN</name>